<accession>A0AA39MV91</accession>
<comment type="caution">
    <text evidence="1">The sequence shown here is derived from an EMBL/GenBank/DDBJ whole genome shotgun (WGS) entry which is preliminary data.</text>
</comment>
<dbReference type="GeneID" id="85357706"/>
<keyword evidence="2" id="KW-1185">Reference proteome</keyword>
<proteinExistence type="predicted"/>
<evidence type="ECO:0000313" key="2">
    <source>
        <dbReference type="Proteomes" id="UP001175211"/>
    </source>
</evidence>
<sequence length="305" mass="33920">MLPLDHTDSSSEVLTILGLPEAGTTISSITYVNWAHLPEWIKDVLGDDWRTIAKTGYVGVTETTASACWRLERQTSTETSISIDVHVASEIDANGVLDMAASKQAALRKLARIITSTSRDIRDVWTRGELDEFGEYSVQDLDGGRFVLVAGQTVLDIRDRGSMYLTAEAFEGYARKLLEHTVRRDSPPLTAPVIKRGPLLSLTDKHDESHPKKIQIRSVIPRFSLWFELGKPIAAADAIVEGSEDAISLESRVVEEDVRVKFTFAVAMPGHHLVEVHAIFADSETMVSTSQMFEVEVIYTRRQTH</sequence>
<name>A0AA39MV91_ARMTA</name>
<dbReference type="Proteomes" id="UP001175211">
    <property type="component" value="Unassembled WGS sequence"/>
</dbReference>
<dbReference type="EMBL" id="JAUEPS010000043">
    <property type="protein sequence ID" value="KAK0447917.1"/>
    <property type="molecule type" value="Genomic_DNA"/>
</dbReference>
<dbReference type="RefSeq" id="XP_060326332.1">
    <property type="nucleotide sequence ID" value="XM_060474158.1"/>
</dbReference>
<protein>
    <submittedName>
        <fullName evidence="1">Uncharacterized protein</fullName>
    </submittedName>
</protein>
<evidence type="ECO:0000313" key="1">
    <source>
        <dbReference type="EMBL" id="KAK0447917.1"/>
    </source>
</evidence>
<reference evidence="1" key="1">
    <citation type="submission" date="2023-06" db="EMBL/GenBank/DDBJ databases">
        <authorList>
            <consortium name="Lawrence Berkeley National Laboratory"/>
            <person name="Ahrendt S."/>
            <person name="Sahu N."/>
            <person name="Indic B."/>
            <person name="Wong-Bajracharya J."/>
            <person name="Merenyi Z."/>
            <person name="Ke H.-M."/>
            <person name="Monk M."/>
            <person name="Kocsube S."/>
            <person name="Drula E."/>
            <person name="Lipzen A."/>
            <person name="Balint B."/>
            <person name="Henrissat B."/>
            <person name="Andreopoulos B."/>
            <person name="Martin F.M."/>
            <person name="Harder C.B."/>
            <person name="Rigling D."/>
            <person name="Ford K.L."/>
            <person name="Foster G.D."/>
            <person name="Pangilinan J."/>
            <person name="Papanicolaou A."/>
            <person name="Barry K."/>
            <person name="LaButti K."/>
            <person name="Viragh M."/>
            <person name="Koriabine M."/>
            <person name="Yan M."/>
            <person name="Riley R."/>
            <person name="Champramary S."/>
            <person name="Plett K.L."/>
            <person name="Tsai I.J."/>
            <person name="Slot J."/>
            <person name="Sipos G."/>
            <person name="Plett J."/>
            <person name="Nagy L.G."/>
            <person name="Grigoriev I.V."/>
        </authorList>
    </citation>
    <scope>NUCLEOTIDE SEQUENCE</scope>
    <source>
        <strain evidence="1">CCBAS 213</strain>
    </source>
</reference>
<dbReference type="AlphaFoldDB" id="A0AA39MV91"/>
<organism evidence="1 2">
    <name type="scientific">Armillaria tabescens</name>
    <name type="common">Ringless honey mushroom</name>
    <name type="synonym">Agaricus tabescens</name>
    <dbReference type="NCBI Taxonomy" id="1929756"/>
    <lineage>
        <taxon>Eukaryota</taxon>
        <taxon>Fungi</taxon>
        <taxon>Dikarya</taxon>
        <taxon>Basidiomycota</taxon>
        <taxon>Agaricomycotina</taxon>
        <taxon>Agaricomycetes</taxon>
        <taxon>Agaricomycetidae</taxon>
        <taxon>Agaricales</taxon>
        <taxon>Marasmiineae</taxon>
        <taxon>Physalacriaceae</taxon>
        <taxon>Desarmillaria</taxon>
    </lineage>
</organism>
<gene>
    <name evidence="1" type="ORF">EV420DRAFT_1568213</name>
</gene>